<sequence length="371" mass="41007">MMNRLFYVLCLVISSFSHIGDGLAIVKDDFELERPNKSPIKSIYTKSGHIVDCIEINKQPAFDHPLLWNHTLQRKPSVKNSATKSDFILEKVDCPKESVPIQRMIKNNLIQDKSSFNTDILDQNNVRYFGAYAYHNDGTHYGASGTTNIYNPTVSNGQSSESSVHVKNGNGDGANVIVLGWHVHPQLYDDYGSHLFSLWTSDNFKSGCYNAYCPGFVQTDRSYYLGSRIGKTSTYGSTKVVQMSISIHQDEKTQNWWLSVENKAIGYFPAHLFSNLNKAGEVGWGGLAKSVAGASPPLGSGHLPDGNLIHSGYFSHIQFLNDIRQDVDPVYGAVKTFSNAPDKCYGVKYYGHRKQLGCLLLFGGPGGACGN</sequence>
<feature type="signal peptide" evidence="1">
    <location>
        <begin position="1"/>
        <end position="22"/>
    </location>
</feature>
<keyword evidence="4" id="KW-1185">Reference proteome</keyword>
<dbReference type="Gene3D" id="3.90.1320.10">
    <property type="entry name" value="Outer-capsid protein sigma 3, large lobe"/>
    <property type="match status" value="1"/>
</dbReference>
<accession>A0AAV1AM94</accession>
<dbReference type="InterPro" id="IPR025521">
    <property type="entry name" value="Neprosin_propep"/>
</dbReference>
<dbReference type="PANTHER" id="PTHR31589:SF223">
    <property type="entry name" value="PROTEIN, PUTATIVE (DUF239)-RELATED"/>
    <property type="match status" value="1"/>
</dbReference>
<protein>
    <recommendedName>
        <fullName evidence="2">Neprosin PEP catalytic domain-containing protein</fullName>
    </recommendedName>
</protein>
<dbReference type="Proteomes" id="UP001157006">
    <property type="component" value="Chromosome 4"/>
</dbReference>
<dbReference type="AlphaFoldDB" id="A0AAV1AM94"/>
<dbReference type="InterPro" id="IPR053168">
    <property type="entry name" value="Glutamic_endopeptidase"/>
</dbReference>
<dbReference type="Pfam" id="PF14365">
    <property type="entry name" value="Neprosin_AP"/>
    <property type="match status" value="1"/>
</dbReference>
<evidence type="ECO:0000313" key="4">
    <source>
        <dbReference type="Proteomes" id="UP001157006"/>
    </source>
</evidence>
<reference evidence="3 4" key="1">
    <citation type="submission" date="2023-01" db="EMBL/GenBank/DDBJ databases">
        <authorList>
            <person name="Kreplak J."/>
        </authorList>
    </citation>
    <scope>NUCLEOTIDE SEQUENCE [LARGE SCALE GENOMIC DNA]</scope>
</reference>
<dbReference type="Pfam" id="PF03080">
    <property type="entry name" value="Neprosin"/>
    <property type="match status" value="1"/>
</dbReference>
<feature type="chain" id="PRO_5043762865" description="Neprosin PEP catalytic domain-containing protein" evidence="1">
    <location>
        <begin position="23"/>
        <end position="371"/>
    </location>
</feature>
<evidence type="ECO:0000259" key="2">
    <source>
        <dbReference type="PROSITE" id="PS52045"/>
    </source>
</evidence>
<gene>
    <name evidence="3" type="ORF">VFH_IV238640</name>
</gene>
<proteinExistence type="predicted"/>
<dbReference type="InterPro" id="IPR004314">
    <property type="entry name" value="Neprosin"/>
</dbReference>
<dbReference type="PROSITE" id="PS52045">
    <property type="entry name" value="NEPROSIN_PEP_CD"/>
    <property type="match status" value="1"/>
</dbReference>
<evidence type="ECO:0000313" key="3">
    <source>
        <dbReference type="EMBL" id="CAI8611624.1"/>
    </source>
</evidence>
<dbReference type="EMBL" id="OX451739">
    <property type="protein sequence ID" value="CAI8611624.1"/>
    <property type="molecule type" value="Genomic_DNA"/>
</dbReference>
<feature type="domain" description="Neprosin PEP catalytic" evidence="2">
    <location>
        <begin position="120"/>
        <end position="370"/>
    </location>
</feature>
<keyword evidence="1" id="KW-0732">Signal</keyword>
<organism evidence="3 4">
    <name type="scientific">Vicia faba</name>
    <name type="common">Broad bean</name>
    <name type="synonym">Faba vulgaris</name>
    <dbReference type="NCBI Taxonomy" id="3906"/>
    <lineage>
        <taxon>Eukaryota</taxon>
        <taxon>Viridiplantae</taxon>
        <taxon>Streptophyta</taxon>
        <taxon>Embryophyta</taxon>
        <taxon>Tracheophyta</taxon>
        <taxon>Spermatophyta</taxon>
        <taxon>Magnoliopsida</taxon>
        <taxon>eudicotyledons</taxon>
        <taxon>Gunneridae</taxon>
        <taxon>Pentapetalae</taxon>
        <taxon>rosids</taxon>
        <taxon>fabids</taxon>
        <taxon>Fabales</taxon>
        <taxon>Fabaceae</taxon>
        <taxon>Papilionoideae</taxon>
        <taxon>50 kb inversion clade</taxon>
        <taxon>NPAAA clade</taxon>
        <taxon>Hologalegina</taxon>
        <taxon>IRL clade</taxon>
        <taxon>Fabeae</taxon>
        <taxon>Vicia</taxon>
    </lineage>
</organism>
<name>A0AAV1AM94_VICFA</name>
<dbReference type="PANTHER" id="PTHR31589">
    <property type="entry name" value="PROTEIN, PUTATIVE (DUF239)-RELATED-RELATED"/>
    <property type="match status" value="1"/>
</dbReference>
<evidence type="ECO:0000256" key="1">
    <source>
        <dbReference type="SAM" id="SignalP"/>
    </source>
</evidence>